<dbReference type="RefSeq" id="WP_025295434.1">
    <property type="nucleotide sequence ID" value="NZ_CP006644.1"/>
</dbReference>
<dbReference type="Proteomes" id="UP000018851">
    <property type="component" value="Chromosome"/>
</dbReference>
<evidence type="ECO:0000313" key="2">
    <source>
        <dbReference type="Proteomes" id="UP000018851"/>
    </source>
</evidence>
<dbReference type="EMBL" id="CP006644">
    <property type="protein sequence ID" value="AHE57343.1"/>
    <property type="molecule type" value="Genomic_DNA"/>
</dbReference>
<dbReference type="OrthoDB" id="9777890at2"/>
<organism evidence="1 2">
    <name type="scientific">Sphingomonas sanxanigenens DSM 19645 = NX02</name>
    <dbReference type="NCBI Taxonomy" id="1123269"/>
    <lineage>
        <taxon>Bacteria</taxon>
        <taxon>Pseudomonadati</taxon>
        <taxon>Pseudomonadota</taxon>
        <taxon>Alphaproteobacteria</taxon>
        <taxon>Sphingomonadales</taxon>
        <taxon>Sphingomonadaceae</taxon>
        <taxon>Sphingomonas</taxon>
    </lineage>
</organism>
<keyword evidence="2" id="KW-1185">Reference proteome</keyword>
<dbReference type="PANTHER" id="PTHR36451:SF1">
    <property type="entry name" value="OMEGA-HYDROXY-BETA-DIHYDROMENAQUINONE-9 SULFOTRANSFERASE STF3"/>
    <property type="match status" value="1"/>
</dbReference>
<dbReference type="InterPro" id="IPR052736">
    <property type="entry name" value="Stf3_sulfotransferase"/>
</dbReference>
<dbReference type="AlphaFoldDB" id="W0ALX5"/>
<evidence type="ECO:0008006" key="3">
    <source>
        <dbReference type="Google" id="ProtNLM"/>
    </source>
</evidence>
<reference evidence="1 2" key="1">
    <citation type="submission" date="2013-07" db="EMBL/GenBank/DDBJ databases">
        <title>Completed genome of Sphingomonas sanxanigenens NX02.</title>
        <authorList>
            <person name="Ma T."/>
            <person name="Huang H."/>
            <person name="Wu M."/>
            <person name="Li X."/>
            <person name="Li G."/>
        </authorList>
    </citation>
    <scope>NUCLEOTIDE SEQUENCE [LARGE SCALE GENOMIC DNA]</scope>
    <source>
        <strain evidence="1 2">NX02</strain>
    </source>
</reference>
<dbReference type="HOGENOM" id="CLU_053496_0_0_5"/>
<dbReference type="KEGG" id="ssan:NX02_28870"/>
<dbReference type="SUPFAM" id="SSF52540">
    <property type="entry name" value="P-loop containing nucleoside triphosphate hydrolases"/>
    <property type="match status" value="1"/>
</dbReference>
<dbReference type="STRING" id="1123269.NX02_28870"/>
<dbReference type="Gene3D" id="3.40.50.300">
    <property type="entry name" value="P-loop containing nucleotide triphosphate hydrolases"/>
    <property type="match status" value="1"/>
</dbReference>
<name>W0ALX5_9SPHN</name>
<proteinExistence type="predicted"/>
<dbReference type="PATRIC" id="fig|1123269.5.peg.5663"/>
<dbReference type="InterPro" id="IPR027417">
    <property type="entry name" value="P-loop_NTPase"/>
</dbReference>
<protein>
    <recommendedName>
        <fullName evidence="3">Sulfotransferase</fullName>
    </recommendedName>
</protein>
<gene>
    <name evidence="1" type="ORF">NX02_28870</name>
</gene>
<dbReference type="Pfam" id="PF13469">
    <property type="entry name" value="Sulfotransfer_3"/>
    <property type="match status" value="1"/>
</dbReference>
<accession>W0ALX5</accession>
<dbReference type="eggNOG" id="ENOG502Z8E8">
    <property type="taxonomic scope" value="Bacteria"/>
</dbReference>
<sequence length="405" mass="45141">MTEAKPTSAHASRRIATINRLLEALWAGGLATDPPLDPDALEAAARRSAGPAFADQTWDPRFDDGWRRRLALLSGELAGTARLTALGRTIAHGQIVAALATRLRAEALWRRHPEILAAPLPAPIIIVGQMRSGSTRMQRLLACDPRLDFTRFYESWNPVPRRPGGRPDDRKLRTFAGLSCARLLNPGFAAIHPTGIAQPDEEIGFYSPSIFGSAFEAQWRVPFFARHCETTDRQPVYASFRRMVQTIRWLRGPAQRSDRPWILKTPQFSQDLAAVAAAFPDARLILLRRDEPATVASAVSLVGNQVALQSSVADRGWITAEWTRKVRLREERMAIDAAACGLPQIMVDFAAMEADWEAQMARVYPLLGLGFDDTVRARMRRYVNSVPHRRLERQRRAALATARTG</sequence>
<evidence type="ECO:0000313" key="1">
    <source>
        <dbReference type="EMBL" id="AHE57343.1"/>
    </source>
</evidence>
<dbReference type="PANTHER" id="PTHR36451">
    <property type="entry name" value="PAPS-DEPENDENT SULFOTRANSFERASE STF3"/>
    <property type="match status" value="1"/>
</dbReference>